<dbReference type="Gramene" id="KOM47643">
    <property type="protein sequence ID" value="KOM47643"/>
    <property type="gene ID" value="LR48_Vigan07g134700"/>
</dbReference>
<sequence length="120" mass="13126">MLHRLAGPCCREAATIPRLHASSLPSSNREAISSFLAAAPLQATIESRRKPPSHRNCATSGHQQPSSSTTCKVNTENQRQPLTQPSSSSILETPPSREPPRMAVISFTNARLQFRNLQQP</sequence>
<proteinExistence type="predicted"/>
<evidence type="ECO:0000256" key="1">
    <source>
        <dbReference type="SAM" id="MobiDB-lite"/>
    </source>
</evidence>
<dbReference type="AlphaFoldDB" id="A0A0L9UXY9"/>
<feature type="region of interest" description="Disordered" evidence="1">
    <location>
        <begin position="46"/>
        <end position="102"/>
    </location>
</feature>
<dbReference type="Proteomes" id="UP000053144">
    <property type="component" value="Chromosome 7"/>
</dbReference>
<dbReference type="EMBL" id="CM003377">
    <property type="protein sequence ID" value="KOM47643.1"/>
    <property type="molecule type" value="Genomic_DNA"/>
</dbReference>
<evidence type="ECO:0000313" key="2">
    <source>
        <dbReference type="EMBL" id="KOM47643.1"/>
    </source>
</evidence>
<evidence type="ECO:0000313" key="3">
    <source>
        <dbReference type="Proteomes" id="UP000053144"/>
    </source>
</evidence>
<protein>
    <submittedName>
        <fullName evidence="2">Uncharacterized protein</fullName>
    </submittedName>
</protein>
<reference evidence="3" key="1">
    <citation type="journal article" date="2015" name="Proc. Natl. Acad. Sci. U.S.A.">
        <title>Genome sequencing of adzuki bean (Vigna angularis) provides insight into high starch and low fat accumulation and domestication.</title>
        <authorList>
            <person name="Yang K."/>
            <person name="Tian Z."/>
            <person name="Chen C."/>
            <person name="Luo L."/>
            <person name="Zhao B."/>
            <person name="Wang Z."/>
            <person name="Yu L."/>
            <person name="Li Y."/>
            <person name="Sun Y."/>
            <person name="Li W."/>
            <person name="Chen Y."/>
            <person name="Li Y."/>
            <person name="Zhang Y."/>
            <person name="Ai D."/>
            <person name="Zhao J."/>
            <person name="Shang C."/>
            <person name="Ma Y."/>
            <person name="Wu B."/>
            <person name="Wang M."/>
            <person name="Gao L."/>
            <person name="Sun D."/>
            <person name="Zhang P."/>
            <person name="Guo F."/>
            <person name="Wang W."/>
            <person name="Li Y."/>
            <person name="Wang J."/>
            <person name="Varshney R.K."/>
            <person name="Wang J."/>
            <person name="Ling H.Q."/>
            <person name="Wan P."/>
        </authorList>
    </citation>
    <scope>NUCLEOTIDE SEQUENCE</scope>
    <source>
        <strain evidence="3">cv. Jingnong 6</strain>
    </source>
</reference>
<name>A0A0L9UXY9_PHAAN</name>
<organism evidence="2 3">
    <name type="scientific">Phaseolus angularis</name>
    <name type="common">Azuki bean</name>
    <name type="synonym">Vigna angularis</name>
    <dbReference type="NCBI Taxonomy" id="3914"/>
    <lineage>
        <taxon>Eukaryota</taxon>
        <taxon>Viridiplantae</taxon>
        <taxon>Streptophyta</taxon>
        <taxon>Embryophyta</taxon>
        <taxon>Tracheophyta</taxon>
        <taxon>Spermatophyta</taxon>
        <taxon>Magnoliopsida</taxon>
        <taxon>eudicotyledons</taxon>
        <taxon>Gunneridae</taxon>
        <taxon>Pentapetalae</taxon>
        <taxon>rosids</taxon>
        <taxon>fabids</taxon>
        <taxon>Fabales</taxon>
        <taxon>Fabaceae</taxon>
        <taxon>Papilionoideae</taxon>
        <taxon>50 kb inversion clade</taxon>
        <taxon>NPAAA clade</taxon>
        <taxon>indigoferoid/millettioid clade</taxon>
        <taxon>Phaseoleae</taxon>
        <taxon>Vigna</taxon>
    </lineage>
</organism>
<feature type="compositionally biased region" description="Polar residues" evidence="1">
    <location>
        <begin position="56"/>
        <end position="91"/>
    </location>
</feature>
<gene>
    <name evidence="2" type="ORF">LR48_Vigan07g134700</name>
</gene>
<accession>A0A0L9UXY9</accession>